<dbReference type="GO" id="GO:0003677">
    <property type="term" value="F:DNA binding"/>
    <property type="evidence" value="ECO:0007669"/>
    <property type="project" value="UniProtKB-KW"/>
</dbReference>
<organism evidence="6 7">
    <name type="scientific">Diversispora epigaea</name>
    <dbReference type="NCBI Taxonomy" id="1348612"/>
    <lineage>
        <taxon>Eukaryota</taxon>
        <taxon>Fungi</taxon>
        <taxon>Fungi incertae sedis</taxon>
        <taxon>Mucoromycota</taxon>
        <taxon>Glomeromycotina</taxon>
        <taxon>Glomeromycetes</taxon>
        <taxon>Diversisporales</taxon>
        <taxon>Diversisporaceae</taxon>
        <taxon>Diversispora</taxon>
    </lineage>
</organism>
<comment type="caution">
    <text evidence="6">The sequence shown here is derived from an EMBL/GenBank/DDBJ whole genome shotgun (WGS) entry which is preliminary data.</text>
</comment>
<proteinExistence type="predicted"/>
<name>A0A397I9P3_9GLOM</name>
<evidence type="ECO:0008006" key="8">
    <source>
        <dbReference type="Google" id="ProtNLM"/>
    </source>
</evidence>
<feature type="domain" description="Cas12f1-like TNB" evidence="4">
    <location>
        <begin position="405"/>
        <end position="471"/>
    </location>
</feature>
<dbReference type="Pfam" id="PF07282">
    <property type="entry name" value="Cas12f1-like_TNB"/>
    <property type="match status" value="1"/>
</dbReference>
<dbReference type="Proteomes" id="UP000266861">
    <property type="component" value="Unassembled WGS sequence"/>
</dbReference>
<dbReference type="PANTHER" id="PTHR36172:SF1">
    <property type="entry name" value="RESOLVASE-RELATED"/>
    <property type="match status" value="1"/>
</dbReference>
<keyword evidence="7" id="KW-1185">Reference proteome</keyword>
<evidence type="ECO:0000256" key="3">
    <source>
        <dbReference type="ARBA" id="ARBA00023125"/>
    </source>
</evidence>
<keyword evidence="1" id="KW-0479">Metal-binding</keyword>
<keyword evidence="3" id="KW-0238">DNA-binding</keyword>
<sequence length="487" mass="57053">MVVPTIAKLENLQSSQCLWRNVTDYVQLPEGPKRLKSSKKEEKKPPAGKVQLYSTQNERLKLRKWMGTVRWTYNQCLIAIEKEETPYSIRDEAMKDLLKGYSSNFVSNKKFKMKFRSKKDPRQSIVIHSQHWGRSCGEYSFLPKIKSAKPLPEKLGYDSRLVMNRLGKFYLCMPKPLEIRTDQETPYSIRDEAMKDLLKGYSSNFVSNKKFKMKFRSKKDPRQSIVIHSQHWGRSCGEYSFLPKIKSAKPLPEKLGYDSRLVMNRLGKFYLCMPKPLEIRTDQGPLFSERQEKDQAGSRCTYFKTGYDPSGIAIEWEKNDIGRIYRLSHKYDKLQSKLNSIPGKKKQAYTLRRVMLRINKKIRCLVDDCHYHHNYQNFARTQGMIRRGQRRIRSKSARAMCTWSHYRSRQHLINKAREHPWCQIVVCTEEYTSKTCGSCGYIHKKLGGSKEFCCPQCKTKIDRDINGARNILLKYLTKKESAGPFII</sequence>
<gene>
    <name evidence="6" type="ORF">Glove_242g146</name>
</gene>
<dbReference type="Pfam" id="PF12323">
    <property type="entry name" value="HTH_OrfB_IS605"/>
    <property type="match status" value="1"/>
</dbReference>
<evidence type="ECO:0000313" key="6">
    <source>
        <dbReference type="EMBL" id="RHZ72521.1"/>
    </source>
</evidence>
<dbReference type="GO" id="GO:0046872">
    <property type="term" value="F:metal ion binding"/>
    <property type="evidence" value="ECO:0007669"/>
    <property type="project" value="UniProtKB-KW"/>
</dbReference>
<dbReference type="OrthoDB" id="2413960at2759"/>
<dbReference type="InterPro" id="IPR010095">
    <property type="entry name" value="Cas12f1-like_TNB"/>
</dbReference>
<dbReference type="PANTHER" id="PTHR36172">
    <property type="match status" value="1"/>
</dbReference>
<reference evidence="6 7" key="1">
    <citation type="submission" date="2018-08" db="EMBL/GenBank/DDBJ databases">
        <title>Genome and evolution of the arbuscular mycorrhizal fungus Diversispora epigaea (formerly Glomus versiforme) and its bacterial endosymbionts.</title>
        <authorList>
            <person name="Sun X."/>
            <person name="Fei Z."/>
            <person name="Harrison M."/>
        </authorList>
    </citation>
    <scope>NUCLEOTIDE SEQUENCE [LARGE SCALE GENOMIC DNA]</scope>
    <source>
        <strain evidence="6 7">IT104</strain>
    </source>
</reference>
<dbReference type="InterPro" id="IPR021027">
    <property type="entry name" value="Transposase_put_HTH"/>
</dbReference>
<evidence type="ECO:0000256" key="1">
    <source>
        <dbReference type="ARBA" id="ARBA00022723"/>
    </source>
</evidence>
<evidence type="ECO:0000313" key="7">
    <source>
        <dbReference type="Proteomes" id="UP000266861"/>
    </source>
</evidence>
<evidence type="ECO:0000256" key="2">
    <source>
        <dbReference type="ARBA" id="ARBA00022833"/>
    </source>
</evidence>
<dbReference type="AlphaFoldDB" id="A0A397I9P3"/>
<feature type="domain" description="Transposase putative helix-turn-helix" evidence="5">
    <location>
        <begin position="49"/>
        <end position="77"/>
    </location>
</feature>
<keyword evidence="2" id="KW-0862">Zinc</keyword>
<dbReference type="EMBL" id="PQFF01000224">
    <property type="protein sequence ID" value="RHZ72521.1"/>
    <property type="molecule type" value="Genomic_DNA"/>
</dbReference>
<protein>
    <recommendedName>
        <fullName evidence="8">Transposase putative helix-turn-helix domain-containing protein</fullName>
    </recommendedName>
</protein>
<evidence type="ECO:0000259" key="5">
    <source>
        <dbReference type="Pfam" id="PF12323"/>
    </source>
</evidence>
<accession>A0A397I9P3</accession>
<dbReference type="InterPro" id="IPR051491">
    <property type="entry name" value="Recombinase/Transposase-rel"/>
</dbReference>
<evidence type="ECO:0000259" key="4">
    <source>
        <dbReference type="Pfam" id="PF07282"/>
    </source>
</evidence>
<dbReference type="STRING" id="1348612.A0A397I9P3"/>